<organism evidence="1 2">
    <name type="scientific">Brassica cretica</name>
    <name type="common">Mustard</name>
    <dbReference type="NCBI Taxonomy" id="69181"/>
    <lineage>
        <taxon>Eukaryota</taxon>
        <taxon>Viridiplantae</taxon>
        <taxon>Streptophyta</taxon>
        <taxon>Embryophyta</taxon>
        <taxon>Tracheophyta</taxon>
        <taxon>Spermatophyta</taxon>
        <taxon>Magnoliopsida</taxon>
        <taxon>eudicotyledons</taxon>
        <taxon>Gunneridae</taxon>
        <taxon>Pentapetalae</taxon>
        <taxon>rosids</taxon>
        <taxon>malvids</taxon>
        <taxon>Brassicales</taxon>
        <taxon>Brassicaceae</taxon>
        <taxon>Brassiceae</taxon>
        <taxon>Brassica</taxon>
    </lineage>
</organism>
<evidence type="ECO:0008006" key="3">
    <source>
        <dbReference type="Google" id="ProtNLM"/>
    </source>
</evidence>
<comment type="caution">
    <text evidence="1">The sequence shown here is derived from an EMBL/GenBank/DDBJ whole genome shotgun (WGS) entry which is preliminary data.</text>
</comment>
<proteinExistence type="predicted"/>
<sequence>MMMIVRRGLVAAHFVAPHLRPLTPLLPRRRSDPRLCSSYSSPSLRITASGDMAETRSPPVAKKVEHVMQMFGDVRVDNYYWLRTSSNRWPCESYQATTRDPSLGGLSQFASVDVTFSRTGPDPSPELDSSSYDDLLVNATLFCPTMDANCSFEKLQEDAFTFAFMMKVLDMIPASV</sequence>
<evidence type="ECO:0000313" key="2">
    <source>
        <dbReference type="Proteomes" id="UP000712600"/>
    </source>
</evidence>
<accession>A0A8S9PW96</accession>
<name>A0A8S9PW96_BRACR</name>
<dbReference type="Proteomes" id="UP000712600">
    <property type="component" value="Unassembled WGS sequence"/>
</dbReference>
<protein>
    <recommendedName>
        <fullName evidence="3">Peptidase S9A N-terminal domain-containing protein</fullName>
    </recommendedName>
</protein>
<gene>
    <name evidence="1" type="ORF">F2Q69_00046663</name>
</gene>
<dbReference type="SUPFAM" id="SSF50993">
    <property type="entry name" value="Peptidase/esterase 'gauge' domain"/>
    <property type="match status" value="1"/>
</dbReference>
<evidence type="ECO:0000313" key="1">
    <source>
        <dbReference type="EMBL" id="KAF3526857.1"/>
    </source>
</evidence>
<reference evidence="1" key="1">
    <citation type="submission" date="2019-12" db="EMBL/GenBank/DDBJ databases">
        <title>Genome sequencing and annotation of Brassica cretica.</title>
        <authorList>
            <person name="Studholme D.J."/>
            <person name="Sarris P."/>
        </authorList>
    </citation>
    <scope>NUCLEOTIDE SEQUENCE</scope>
    <source>
        <strain evidence="1">PFS-109/04</strain>
        <tissue evidence="1">Leaf</tissue>
    </source>
</reference>
<dbReference type="AlphaFoldDB" id="A0A8S9PW96"/>
<dbReference type="EMBL" id="QGKX02001347">
    <property type="protein sequence ID" value="KAF3526857.1"/>
    <property type="molecule type" value="Genomic_DNA"/>
</dbReference>